<evidence type="ECO:0000256" key="2">
    <source>
        <dbReference type="ARBA" id="ARBA00010992"/>
    </source>
</evidence>
<dbReference type="InterPro" id="IPR020846">
    <property type="entry name" value="MFS_dom"/>
</dbReference>
<evidence type="ECO:0000256" key="7">
    <source>
        <dbReference type="SAM" id="MobiDB-lite"/>
    </source>
</evidence>
<dbReference type="PROSITE" id="PS00217">
    <property type="entry name" value="SUGAR_TRANSPORT_2"/>
    <property type="match status" value="1"/>
</dbReference>
<evidence type="ECO:0000256" key="5">
    <source>
        <dbReference type="ARBA" id="ARBA00023136"/>
    </source>
</evidence>
<dbReference type="AlphaFoldDB" id="A0A0V8RQY1"/>
<reference evidence="10 11" key="1">
    <citation type="submission" date="2015-10" db="EMBL/GenBank/DDBJ databases">
        <title>Draft Genome of Actinomyces odontolyticus subsp. actinosynbacter strain XH001.</title>
        <authorList>
            <person name="Mclean J.S."/>
            <person name="He X."/>
        </authorList>
    </citation>
    <scope>NUCLEOTIDE SEQUENCE [LARGE SCALE GENOMIC DNA]</scope>
    <source>
        <strain evidence="10 11">XH001</strain>
    </source>
</reference>
<feature type="domain" description="Major facilitator superfamily (MFS) profile" evidence="9">
    <location>
        <begin position="39"/>
        <end position="486"/>
    </location>
</feature>
<keyword evidence="6" id="KW-0813">Transport</keyword>
<feature type="transmembrane region" description="Helical" evidence="8">
    <location>
        <begin position="72"/>
        <end position="94"/>
    </location>
</feature>
<dbReference type="InterPro" id="IPR005829">
    <property type="entry name" value="Sugar_transporter_CS"/>
</dbReference>
<keyword evidence="3 8" id="KW-0812">Transmembrane</keyword>
<evidence type="ECO:0000256" key="8">
    <source>
        <dbReference type="SAM" id="Phobius"/>
    </source>
</evidence>
<feature type="transmembrane region" description="Helical" evidence="8">
    <location>
        <begin position="290"/>
        <end position="313"/>
    </location>
</feature>
<feature type="transmembrane region" description="Helical" evidence="8">
    <location>
        <begin position="325"/>
        <end position="346"/>
    </location>
</feature>
<dbReference type="PRINTS" id="PR00171">
    <property type="entry name" value="SUGRTRNSPORT"/>
</dbReference>
<evidence type="ECO:0000313" key="11">
    <source>
        <dbReference type="Proteomes" id="UP000054686"/>
    </source>
</evidence>
<dbReference type="InterPro" id="IPR036259">
    <property type="entry name" value="MFS_trans_sf"/>
</dbReference>
<feature type="transmembrane region" description="Helical" evidence="8">
    <location>
        <begin position="464"/>
        <end position="483"/>
    </location>
</feature>
<protein>
    <submittedName>
        <fullName evidence="10">MFS transporter</fullName>
    </submittedName>
</protein>
<dbReference type="InterPro" id="IPR005828">
    <property type="entry name" value="MFS_sugar_transport-like"/>
</dbReference>
<dbReference type="Gene3D" id="1.20.1250.20">
    <property type="entry name" value="MFS general substrate transporter like domains"/>
    <property type="match status" value="1"/>
</dbReference>
<dbReference type="EMBL" id="LLVT01000003">
    <property type="protein sequence ID" value="KSW10556.1"/>
    <property type="molecule type" value="Genomic_DNA"/>
</dbReference>
<proteinExistence type="inferred from homology"/>
<comment type="similarity">
    <text evidence="2 6">Belongs to the major facilitator superfamily. Sugar transporter (TC 2.A.1.1) family.</text>
</comment>
<dbReference type="InterPro" id="IPR003663">
    <property type="entry name" value="Sugar/inositol_transpt"/>
</dbReference>
<comment type="subcellular location">
    <subcellularLocation>
        <location evidence="1">Cell membrane</location>
        <topology evidence="1">Multi-pass membrane protein</topology>
    </subcellularLocation>
</comment>
<evidence type="ECO:0000256" key="6">
    <source>
        <dbReference type="RuleBase" id="RU003346"/>
    </source>
</evidence>
<feature type="transmembrane region" description="Helical" evidence="8">
    <location>
        <begin position="133"/>
        <end position="157"/>
    </location>
</feature>
<dbReference type="PROSITE" id="PS00216">
    <property type="entry name" value="SUGAR_TRANSPORT_1"/>
    <property type="match status" value="2"/>
</dbReference>
<keyword evidence="4 8" id="KW-1133">Transmembrane helix</keyword>
<evidence type="ECO:0000256" key="1">
    <source>
        <dbReference type="ARBA" id="ARBA00004651"/>
    </source>
</evidence>
<name>A0A0V8RQY1_9ACTO</name>
<dbReference type="GO" id="GO:0005351">
    <property type="term" value="F:carbohydrate:proton symporter activity"/>
    <property type="evidence" value="ECO:0007669"/>
    <property type="project" value="TreeGrafter"/>
</dbReference>
<dbReference type="PROSITE" id="PS50850">
    <property type="entry name" value="MFS"/>
    <property type="match status" value="1"/>
</dbReference>
<feature type="transmembrane region" description="Helical" evidence="8">
    <location>
        <begin position="394"/>
        <end position="421"/>
    </location>
</feature>
<dbReference type="Proteomes" id="UP000054686">
    <property type="component" value="Unassembled WGS sequence"/>
</dbReference>
<dbReference type="OrthoDB" id="9787026at2"/>
<gene>
    <name evidence="10" type="ORF">APY09_08635</name>
</gene>
<dbReference type="NCBIfam" id="TIGR00879">
    <property type="entry name" value="SP"/>
    <property type="match status" value="1"/>
</dbReference>
<dbReference type="InterPro" id="IPR050360">
    <property type="entry name" value="MFS_Sugar_Transporters"/>
</dbReference>
<evidence type="ECO:0000259" key="9">
    <source>
        <dbReference type="PROSITE" id="PS50850"/>
    </source>
</evidence>
<feature type="transmembrane region" description="Helical" evidence="8">
    <location>
        <begin position="358"/>
        <end position="382"/>
    </location>
</feature>
<evidence type="ECO:0000313" key="10">
    <source>
        <dbReference type="EMBL" id="KSW10556.1"/>
    </source>
</evidence>
<feature type="compositionally biased region" description="Basic residues" evidence="7">
    <location>
        <begin position="1"/>
        <end position="13"/>
    </location>
</feature>
<dbReference type="PANTHER" id="PTHR48022:SF2">
    <property type="entry name" value="PLASTIDIC GLUCOSE TRANSPORTER 4"/>
    <property type="match status" value="1"/>
</dbReference>
<feature type="transmembrane region" description="Helical" evidence="8">
    <location>
        <begin position="35"/>
        <end position="52"/>
    </location>
</feature>
<dbReference type="Pfam" id="PF00083">
    <property type="entry name" value="Sugar_tr"/>
    <property type="match status" value="1"/>
</dbReference>
<feature type="transmembrane region" description="Helical" evidence="8">
    <location>
        <begin position="205"/>
        <end position="225"/>
    </location>
</feature>
<dbReference type="PANTHER" id="PTHR48022">
    <property type="entry name" value="PLASTIDIC GLUCOSE TRANSPORTER 4"/>
    <property type="match status" value="1"/>
</dbReference>
<evidence type="ECO:0000256" key="4">
    <source>
        <dbReference type="ARBA" id="ARBA00022989"/>
    </source>
</evidence>
<feature type="region of interest" description="Disordered" evidence="7">
    <location>
        <begin position="1"/>
        <end position="27"/>
    </location>
</feature>
<feature type="transmembrane region" description="Helical" evidence="8">
    <location>
        <begin position="433"/>
        <end position="458"/>
    </location>
</feature>
<dbReference type="GO" id="GO:0005886">
    <property type="term" value="C:plasma membrane"/>
    <property type="evidence" value="ECO:0007669"/>
    <property type="project" value="UniProtKB-SubCell"/>
</dbReference>
<feature type="transmembrane region" description="Helical" evidence="8">
    <location>
        <begin position="106"/>
        <end position="127"/>
    </location>
</feature>
<accession>A0A0V8RQY1</accession>
<comment type="caution">
    <text evidence="10">The sequence shown here is derived from an EMBL/GenBank/DDBJ whole genome shotgun (WGS) entry which is preliminary data.</text>
</comment>
<sequence length="500" mass="52825">MKRTRQARAHHHTFKDEDMSSTTTLTPREKQARRYATTLALIATLGPFFYGFEGMVLNAAIKAVGSTFELGALLQGVAGAAGVIGGLIGALAAGRISDKIGRKTTLMWVGPFLLFEALLGPISPLLGSLGYPFLLLTRIVGGIGFGAATTVAPGYVAEIAPADIRGRLIGFRQLAIILGLFFAGLINTAVVSITGGAAKPAFGGLMTWQVLFACLIIPALLFVIFTAKIPESPRYLVSVGRTKEAEEILAKLSGEEDPADRVEAIAQSLTITGGAKLSIGQILSSQWRGLVFVGMAIAAFQQLTGINGVFFYSNSLFAAVGFTESMALAQTLLITAFKIVGVLSGIMLVDRVGRKRMLIYGGTLIFVSLGIVATVFTVAPTVDGKPDVADSPVLAFLAVAALCTFLLGFTSSWGPIFSIVMGEMFPNSIRGGAMSLASGADFLVNFLVVLLFPFLIGWSPAGTYWIYCAFGVLAVIFTAKFLTETSGAELEDMDKVVTQK</sequence>
<dbReference type="SUPFAM" id="SSF103473">
    <property type="entry name" value="MFS general substrate transporter"/>
    <property type="match status" value="1"/>
</dbReference>
<feature type="transmembrane region" description="Helical" evidence="8">
    <location>
        <begin position="169"/>
        <end position="193"/>
    </location>
</feature>
<evidence type="ECO:0000256" key="3">
    <source>
        <dbReference type="ARBA" id="ARBA00022692"/>
    </source>
</evidence>
<organism evidence="10 11">
    <name type="scientific">Schaalia odontolytica</name>
    <dbReference type="NCBI Taxonomy" id="1660"/>
    <lineage>
        <taxon>Bacteria</taxon>
        <taxon>Bacillati</taxon>
        <taxon>Actinomycetota</taxon>
        <taxon>Actinomycetes</taxon>
        <taxon>Actinomycetales</taxon>
        <taxon>Actinomycetaceae</taxon>
        <taxon>Schaalia</taxon>
    </lineage>
</organism>
<keyword evidence="5 8" id="KW-0472">Membrane</keyword>